<organism evidence="9 10">
    <name type="scientific">Paenibacillus sediminis</name>
    <dbReference type="NCBI Taxonomy" id="664909"/>
    <lineage>
        <taxon>Bacteria</taxon>
        <taxon>Bacillati</taxon>
        <taxon>Bacillota</taxon>
        <taxon>Bacilli</taxon>
        <taxon>Bacillales</taxon>
        <taxon>Paenibacillaceae</taxon>
        <taxon>Paenibacillus</taxon>
    </lineage>
</organism>
<evidence type="ECO:0000256" key="3">
    <source>
        <dbReference type="ARBA" id="ARBA00022722"/>
    </source>
</evidence>
<gene>
    <name evidence="8" type="primary">rnz</name>
    <name evidence="9" type="ORF">J2Z20_000759</name>
</gene>
<dbReference type="Proteomes" id="UP001519273">
    <property type="component" value="Unassembled WGS sequence"/>
</dbReference>
<reference evidence="9 10" key="1">
    <citation type="submission" date="2021-03" db="EMBL/GenBank/DDBJ databases">
        <title>Genomic Encyclopedia of Type Strains, Phase IV (KMG-IV): sequencing the most valuable type-strain genomes for metagenomic binning, comparative biology and taxonomic classification.</title>
        <authorList>
            <person name="Goeker M."/>
        </authorList>
    </citation>
    <scope>NUCLEOTIDE SEQUENCE [LARGE SCALE GENOMIC DNA]</scope>
    <source>
        <strain evidence="9 10">DSM 23491</strain>
    </source>
</reference>
<comment type="caution">
    <text evidence="9">The sequence shown here is derived from an EMBL/GenBank/DDBJ whole genome shotgun (WGS) entry which is preliminary data.</text>
</comment>
<dbReference type="HAMAP" id="MF_01818">
    <property type="entry name" value="RNase_Z_BN"/>
    <property type="match status" value="1"/>
</dbReference>
<evidence type="ECO:0000256" key="2">
    <source>
        <dbReference type="ARBA" id="ARBA00022694"/>
    </source>
</evidence>
<dbReference type="Pfam" id="PF23023">
    <property type="entry name" value="Anti-Pycsar_Apyc1"/>
    <property type="match status" value="1"/>
</dbReference>
<dbReference type="PANTHER" id="PTHR46018">
    <property type="entry name" value="ZINC PHOSPHODIESTERASE ELAC PROTEIN 1"/>
    <property type="match status" value="1"/>
</dbReference>
<dbReference type="NCBIfam" id="TIGR02651">
    <property type="entry name" value="RNase_Z"/>
    <property type="match status" value="1"/>
</dbReference>
<evidence type="ECO:0000256" key="5">
    <source>
        <dbReference type="ARBA" id="ARBA00022759"/>
    </source>
</evidence>
<proteinExistence type="inferred from homology"/>
<feature type="binding site" evidence="8">
    <location>
        <position position="78"/>
    </location>
    <ligand>
        <name>Zn(2+)</name>
        <dbReference type="ChEBI" id="CHEBI:29105"/>
        <label>2</label>
        <note>catalytic</note>
    </ligand>
</feature>
<keyword evidence="6 8" id="KW-0378">Hydrolase</keyword>
<feature type="binding site" evidence="8">
    <location>
        <position position="150"/>
    </location>
    <ligand>
        <name>Zn(2+)</name>
        <dbReference type="ChEBI" id="CHEBI:29105"/>
        <label>1</label>
        <note>catalytic</note>
    </ligand>
</feature>
<dbReference type="SUPFAM" id="SSF56281">
    <property type="entry name" value="Metallo-hydrolase/oxidoreductase"/>
    <property type="match status" value="1"/>
</dbReference>
<evidence type="ECO:0000256" key="8">
    <source>
        <dbReference type="HAMAP-Rule" id="MF_01818"/>
    </source>
</evidence>
<feature type="binding site" evidence="8">
    <location>
        <position position="77"/>
    </location>
    <ligand>
        <name>Zn(2+)</name>
        <dbReference type="ChEBI" id="CHEBI:29105"/>
        <label>2</label>
        <note>catalytic</note>
    </ligand>
</feature>
<dbReference type="EMBL" id="JAGGKP010000001">
    <property type="protein sequence ID" value="MBP1935898.1"/>
    <property type="molecule type" value="Genomic_DNA"/>
</dbReference>
<feature type="binding site" evidence="8">
    <location>
        <position position="221"/>
    </location>
    <ligand>
        <name>Zn(2+)</name>
        <dbReference type="ChEBI" id="CHEBI:29105"/>
        <label>1</label>
        <note>catalytic</note>
    </ligand>
</feature>
<comment type="similarity">
    <text evidence="8">Belongs to the RNase Z family.</text>
</comment>
<keyword evidence="5 8" id="KW-0255">Endonuclease</keyword>
<dbReference type="GO" id="GO:0042781">
    <property type="term" value="F:3'-tRNA processing endoribonuclease activity"/>
    <property type="evidence" value="ECO:0007669"/>
    <property type="project" value="UniProtKB-EC"/>
</dbReference>
<dbReference type="EC" id="3.1.26.11" evidence="8"/>
<keyword evidence="3 8" id="KW-0540">Nuclease</keyword>
<keyword evidence="4 8" id="KW-0479">Metal-binding</keyword>
<dbReference type="PANTHER" id="PTHR46018:SF2">
    <property type="entry name" value="ZINC PHOSPHODIESTERASE ELAC PROTEIN 1"/>
    <property type="match status" value="1"/>
</dbReference>
<comment type="subunit">
    <text evidence="1 8">Homodimer.</text>
</comment>
<keyword evidence="2 8" id="KW-0819">tRNA processing</keyword>
<feature type="active site" description="Proton acceptor" evidence="8">
    <location>
        <position position="77"/>
    </location>
</feature>
<feature type="binding site" evidence="8">
    <location>
        <position position="73"/>
    </location>
    <ligand>
        <name>Zn(2+)</name>
        <dbReference type="ChEBI" id="CHEBI:29105"/>
        <label>1</label>
        <note>catalytic</note>
    </ligand>
</feature>
<dbReference type="Gene3D" id="3.60.15.10">
    <property type="entry name" value="Ribonuclease Z/Hydroxyacylglutathione hydrolase-like"/>
    <property type="match status" value="1"/>
</dbReference>
<evidence type="ECO:0000256" key="1">
    <source>
        <dbReference type="ARBA" id="ARBA00011738"/>
    </source>
</evidence>
<evidence type="ECO:0000256" key="6">
    <source>
        <dbReference type="ARBA" id="ARBA00022801"/>
    </source>
</evidence>
<feature type="binding site" evidence="8">
    <location>
        <position position="221"/>
    </location>
    <ligand>
        <name>Zn(2+)</name>
        <dbReference type="ChEBI" id="CHEBI:29105"/>
        <label>2</label>
        <note>catalytic</note>
    </ligand>
</feature>
<evidence type="ECO:0000313" key="10">
    <source>
        <dbReference type="Proteomes" id="UP001519273"/>
    </source>
</evidence>
<accession>A0ABS4H046</accession>
<evidence type="ECO:0000313" key="9">
    <source>
        <dbReference type="EMBL" id="MBP1935898.1"/>
    </source>
</evidence>
<dbReference type="InterPro" id="IPR036866">
    <property type="entry name" value="RibonucZ/Hydroxyglut_hydro"/>
</dbReference>
<dbReference type="NCBIfam" id="NF000801">
    <property type="entry name" value="PRK00055.1-3"/>
    <property type="match status" value="1"/>
</dbReference>
<keyword evidence="7 8" id="KW-0862">Zinc</keyword>
<sequence>MNHRKKVKSDMELYFLGTNAGVPSTERNVTSIALRLLEERRSFWLFDCGEGTQHQILRSPLKLSKLEKVFITHLHGDHLFGLPGLLSSRAYQGGTSPLTVYGPPGLKTYLDITLELSQSRVNYELIVEEHTGGVIFEDDTFKVEMALLDHRIDSYGYRVTEKDRAGKLNGELLEQFGIKPGPLYGKLKNGESVETPEGRIIHPSEVIGEPKKGRIVTILGDTRPCSNVIPLAVNADILVHEATFLHELAKTAHEYHHSTALQAAEAAKEAGVGQLIITHFSSRYKNEEELLKLQDEARSVFPNTYTAKEHELYPVPDGIRK</sequence>
<dbReference type="InterPro" id="IPR013471">
    <property type="entry name" value="RNase_Z/BN"/>
</dbReference>
<feature type="binding site" evidence="8">
    <location>
        <position position="75"/>
    </location>
    <ligand>
        <name>Zn(2+)</name>
        <dbReference type="ChEBI" id="CHEBI:29105"/>
        <label>1</label>
        <note>catalytic</note>
    </ligand>
</feature>
<keyword evidence="10" id="KW-1185">Reference proteome</keyword>
<comment type="catalytic activity">
    <reaction evidence="8">
        <text>Endonucleolytic cleavage of RNA, removing extra 3' nucleotides from tRNA precursor, generating 3' termini of tRNAs. A 3'-hydroxy group is left at the tRNA terminus and a 5'-phosphoryl group is left at the trailer molecule.</text>
        <dbReference type="EC" id="3.1.26.11"/>
    </reaction>
</comment>
<comment type="function">
    <text evidence="8">Zinc phosphodiesterase, which displays some tRNA 3'-processing endonuclease activity. Probably involved in tRNA maturation, by removing a 3'-trailer from precursor tRNA.</text>
</comment>
<dbReference type="CDD" id="cd07717">
    <property type="entry name" value="RNaseZ_ZiPD-like_MBL-fold"/>
    <property type="match status" value="1"/>
</dbReference>
<feature type="binding site" evidence="8">
    <location>
        <position position="279"/>
    </location>
    <ligand>
        <name>Zn(2+)</name>
        <dbReference type="ChEBI" id="CHEBI:29105"/>
        <label>2</label>
        <note>catalytic</note>
    </ligand>
</feature>
<evidence type="ECO:0000256" key="7">
    <source>
        <dbReference type="ARBA" id="ARBA00022833"/>
    </source>
</evidence>
<protein>
    <recommendedName>
        <fullName evidence="8">Ribonuclease Z</fullName>
        <shortName evidence="8">RNase Z</shortName>
        <ecNumber evidence="8">3.1.26.11</ecNumber>
    </recommendedName>
    <alternativeName>
        <fullName evidence="8">tRNA 3 endonuclease</fullName>
    </alternativeName>
    <alternativeName>
        <fullName evidence="8">tRNase Z</fullName>
    </alternativeName>
</protein>
<evidence type="ECO:0000256" key="4">
    <source>
        <dbReference type="ARBA" id="ARBA00022723"/>
    </source>
</evidence>
<comment type="cofactor">
    <cofactor evidence="8">
        <name>Zn(2+)</name>
        <dbReference type="ChEBI" id="CHEBI:29105"/>
    </cofactor>
    <text evidence="8">Binds 2 Zn(2+) ions.</text>
</comment>
<name>A0ABS4H046_9BACL</name>